<organism evidence="2 3">
    <name type="scientific">Streptosporangium carneum</name>
    <dbReference type="NCBI Taxonomy" id="47481"/>
    <lineage>
        <taxon>Bacteria</taxon>
        <taxon>Bacillati</taxon>
        <taxon>Actinomycetota</taxon>
        <taxon>Actinomycetes</taxon>
        <taxon>Streptosporangiales</taxon>
        <taxon>Streptosporangiaceae</taxon>
        <taxon>Streptosporangium</taxon>
    </lineage>
</organism>
<dbReference type="PANTHER" id="PTHR35400:SF3">
    <property type="entry name" value="SLL1072 PROTEIN"/>
    <property type="match status" value="1"/>
</dbReference>
<proteinExistence type="predicted"/>
<dbReference type="Gene3D" id="3.90.1570.10">
    <property type="entry name" value="tt1808, chain A"/>
    <property type="match status" value="1"/>
</dbReference>
<protein>
    <recommendedName>
        <fullName evidence="1">Putative restriction endonuclease domain-containing protein</fullName>
    </recommendedName>
</protein>
<gene>
    <name evidence="2" type="ORF">GCM10017600_36730</name>
</gene>
<accession>A0A9W6I227</accession>
<dbReference type="EMBL" id="BSEV01000007">
    <property type="protein sequence ID" value="GLK10267.1"/>
    <property type="molecule type" value="Genomic_DNA"/>
</dbReference>
<feature type="domain" description="Putative restriction endonuclease" evidence="1">
    <location>
        <begin position="25"/>
        <end position="192"/>
    </location>
</feature>
<dbReference type="InterPro" id="IPR008538">
    <property type="entry name" value="Uma2"/>
</dbReference>
<dbReference type="PANTHER" id="PTHR35400">
    <property type="entry name" value="SLR1083 PROTEIN"/>
    <property type="match status" value="1"/>
</dbReference>
<evidence type="ECO:0000313" key="3">
    <source>
        <dbReference type="Proteomes" id="UP001143474"/>
    </source>
</evidence>
<reference evidence="2" key="1">
    <citation type="journal article" date="2014" name="Int. J. Syst. Evol. Microbiol.">
        <title>Complete genome sequence of Corynebacterium casei LMG S-19264T (=DSM 44701T), isolated from a smear-ripened cheese.</title>
        <authorList>
            <consortium name="US DOE Joint Genome Institute (JGI-PGF)"/>
            <person name="Walter F."/>
            <person name="Albersmeier A."/>
            <person name="Kalinowski J."/>
            <person name="Ruckert C."/>
        </authorList>
    </citation>
    <scope>NUCLEOTIDE SEQUENCE</scope>
    <source>
        <strain evidence="2">VKM Ac-2007</strain>
    </source>
</reference>
<keyword evidence="3" id="KW-1185">Reference proteome</keyword>
<dbReference type="AlphaFoldDB" id="A0A9W6I227"/>
<dbReference type="CDD" id="cd06260">
    <property type="entry name" value="DUF820-like"/>
    <property type="match status" value="1"/>
</dbReference>
<name>A0A9W6I227_9ACTN</name>
<dbReference type="SUPFAM" id="SSF52980">
    <property type="entry name" value="Restriction endonuclease-like"/>
    <property type="match status" value="1"/>
</dbReference>
<dbReference type="Pfam" id="PF05685">
    <property type="entry name" value="Uma2"/>
    <property type="match status" value="1"/>
</dbReference>
<dbReference type="RefSeq" id="WP_271218698.1">
    <property type="nucleotide sequence ID" value="NZ_BAAAVD010000042.1"/>
</dbReference>
<dbReference type="InterPro" id="IPR012296">
    <property type="entry name" value="Nuclease_put_TT1808"/>
</dbReference>
<dbReference type="InterPro" id="IPR011335">
    <property type="entry name" value="Restrct_endonuc-II-like"/>
</dbReference>
<reference evidence="2" key="2">
    <citation type="submission" date="2023-01" db="EMBL/GenBank/DDBJ databases">
        <authorList>
            <person name="Sun Q."/>
            <person name="Evtushenko L."/>
        </authorList>
    </citation>
    <scope>NUCLEOTIDE SEQUENCE</scope>
    <source>
        <strain evidence="2">VKM Ac-2007</strain>
    </source>
</reference>
<evidence type="ECO:0000313" key="2">
    <source>
        <dbReference type="EMBL" id="GLK10267.1"/>
    </source>
</evidence>
<dbReference type="Proteomes" id="UP001143474">
    <property type="component" value="Unassembled WGS sequence"/>
</dbReference>
<sequence length="200" mass="21727">MVTTSGPDRRDTGTAGRKAPVTLREFVDRLPETPHFRVEVVNGRVIVSPLSSPRHSWIVALLVEAFLPAARTRGWRVWPGLEVCASWSGEPLVPDFAVGPRDAPRWGEREVLSDGLVLVAEVVSAAGAREDREDKPHVYARGGVPLLLVVDPETEPGSVTLHGDLAYGRYQTVTTVEMGDKLLIPPPIDVTLDTAILLDA</sequence>
<evidence type="ECO:0000259" key="1">
    <source>
        <dbReference type="Pfam" id="PF05685"/>
    </source>
</evidence>
<comment type="caution">
    <text evidence="2">The sequence shown here is derived from an EMBL/GenBank/DDBJ whole genome shotgun (WGS) entry which is preliminary data.</text>
</comment>